<evidence type="ECO:0000313" key="12">
    <source>
        <dbReference type="Proteomes" id="UP001589610"/>
    </source>
</evidence>
<keyword evidence="6" id="KW-0051">Antiviral defense</keyword>
<comment type="caution">
    <text evidence="11">The sequence shown here is derived from an EMBL/GenBank/DDBJ whole genome shotgun (WGS) entry which is preliminary data.</text>
</comment>
<keyword evidence="7 9" id="KW-0472">Membrane</keyword>
<dbReference type="Pfam" id="PF18967">
    <property type="entry name" value="PycTM"/>
    <property type="match status" value="1"/>
</dbReference>
<dbReference type="InterPro" id="IPR043760">
    <property type="entry name" value="PycTM_dom"/>
</dbReference>
<dbReference type="Proteomes" id="UP001589610">
    <property type="component" value="Unassembled WGS sequence"/>
</dbReference>
<accession>A0ABV5TMH4</accession>
<sequence>MLRIMRDTLPDRSRRRSTAEREPGMIFEYVQAMLADARRRVRREDETAAILLFTTGAAAGAVVAGLLNGHWRPGELSSRIEWLWWTSMFFWLMGLLVLAAALYRRTAGLAGRTLERRRFYPGGVAGDTPPEPDPRLGYWLASDAGGRAAEARVDLVVLEIRRLNAVGDAKQRYIRRGVLLMTFSIACCALSLIVDRSL</sequence>
<feature type="region of interest" description="Disordered" evidence="8">
    <location>
        <begin position="1"/>
        <end position="20"/>
    </location>
</feature>
<evidence type="ECO:0000256" key="9">
    <source>
        <dbReference type="SAM" id="Phobius"/>
    </source>
</evidence>
<dbReference type="RefSeq" id="WP_344743608.1">
    <property type="nucleotide sequence ID" value="NZ_BAAAWW010000027.1"/>
</dbReference>
<evidence type="ECO:0000256" key="5">
    <source>
        <dbReference type="ARBA" id="ARBA00022989"/>
    </source>
</evidence>
<evidence type="ECO:0000256" key="7">
    <source>
        <dbReference type="ARBA" id="ARBA00023136"/>
    </source>
</evidence>
<gene>
    <name evidence="11" type="ORF">ACFFRH_33010</name>
</gene>
<evidence type="ECO:0000256" key="2">
    <source>
        <dbReference type="ARBA" id="ARBA00022475"/>
    </source>
</evidence>
<organism evidence="11 12">
    <name type="scientific">Streptosporangium vulgare</name>
    <dbReference type="NCBI Taxonomy" id="46190"/>
    <lineage>
        <taxon>Bacteria</taxon>
        <taxon>Bacillati</taxon>
        <taxon>Actinomycetota</taxon>
        <taxon>Actinomycetes</taxon>
        <taxon>Streptosporangiales</taxon>
        <taxon>Streptosporangiaceae</taxon>
        <taxon>Streptosporangium</taxon>
    </lineage>
</organism>
<evidence type="ECO:0000256" key="4">
    <source>
        <dbReference type="ARBA" id="ARBA00022741"/>
    </source>
</evidence>
<evidence type="ECO:0000256" key="6">
    <source>
        <dbReference type="ARBA" id="ARBA00023118"/>
    </source>
</evidence>
<reference evidence="11 12" key="1">
    <citation type="submission" date="2024-09" db="EMBL/GenBank/DDBJ databases">
        <authorList>
            <person name="Sun Q."/>
            <person name="Mori K."/>
        </authorList>
    </citation>
    <scope>NUCLEOTIDE SEQUENCE [LARGE SCALE GENOMIC DNA]</scope>
    <source>
        <strain evidence="11 12">JCM 3028</strain>
    </source>
</reference>
<evidence type="ECO:0000256" key="1">
    <source>
        <dbReference type="ARBA" id="ARBA00004236"/>
    </source>
</evidence>
<keyword evidence="12" id="KW-1185">Reference proteome</keyword>
<keyword evidence="4" id="KW-0547">Nucleotide-binding</keyword>
<evidence type="ECO:0000259" key="10">
    <source>
        <dbReference type="Pfam" id="PF18967"/>
    </source>
</evidence>
<name>A0ABV5TMH4_9ACTN</name>
<feature type="transmembrane region" description="Helical" evidence="9">
    <location>
        <begin position="177"/>
        <end position="194"/>
    </location>
</feature>
<feature type="domain" description="Pycsar effector protein" evidence="10">
    <location>
        <begin position="31"/>
        <end position="193"/>
    </location>
</feature>
<feature type="transmembrane region" description="Helical" evidence="9">
    <location>
        <begin position="48"/>
        <end position="67"/>
    </location>
</feature>
<protein>
    <recommendedName>
        <fullName evidence="10">Pycsar effector protein domain-containing protein</fullName>
    </recommendedName>
</protein>
<evidence type="ECO:0000256" key="8">
    <source>
        <dbReference type="SAM" id="MobiDB-lite"/>
    </source>
</evidence>
<comment type="subcellular location">
    <subcellularLocation>
        <location evidence="1">Cell membrane</location>
    </subcellularLocation>
</comment>
<keyword evidence="2" id="KW-1003">Cell membrane</keyword>
<dbReference type="EMBL" id="JBHMBS010000022">
    <property type="protein sequence ID" value="MFB9680323.1"/>
    <property type="molecule type" value="Genomic_DNA"/>
</dbReference>
<keyword evidence="5 9" id="KW-1133">Transmembrane helix</keyword>
<feature type="transmembrane region" description="Helical" evidence="9">
    <location>
        <begin position="82"/>
        <end position="103"/>
    </location>
</feature>
<proteinExistence type="predicted"/>
<keyword evidence="3 9" id="KW-0812">Transmembrane</keyword>
<evidence type="ECO:0000313" key="11">
    <source>
        <dbReference type="EMBL" id="MFB9680323.1"/>
    </source>
</evidence>
<evidence type="ECO:0000256" key="3">
    <source>
        <dbReference type="ARBA" id="ARBA00022692"/>
    </source>
</evidence>